<dbReference type="Gene3D" id="1.10.10.10">
    <property type="entry name" value="Winged helix-like DNA-binding domain superfamily/Winged helix DNA-binding domain"/>
    <property type="match status" value="1"/>
</dbReference>
<dbReference type="Gene3D" id="1.10.555.10">
    <property type="entry name" value="Rho GTPase activation protein"/>
    <property type="match status" value="1"/>
</dbReference>
<dbReference type="InterPro" id="IPR000198">
    <property type="entry name" value="RhoGAP_dom"/>
</dbReference>
<reference evidence="2 3" key="1">
    <citation type="journal article" date="2018" name="G3 (Bethesda)">
        <title>A High-Quality Reference Genome for the Invasive Mosquitofish Gambusia affinis Using a Chicago Library.</title>
        <authorList>
            <person name="Hoffberg S.L."/>
            <person name="Troendle N.J."/>
            <person name="Glenn T.C."/>
            <person name="Mahmud O."/>
            <person name="Louha S."/>
            <person name="Chalopin D."/>
            <person name="Bennetzen J.L."/>
            <person name="Mauricio R."/>
        </authorList>
    </citation>
    <scope>NUCLEOTIDE SEQUENCE [LARGE SCALE GENOMIC DNA]</scope>
    <source>
        <strain evidence="2">NE01/NJP1002.9</strain>
        <tissue evidence="2">Muscle</tissue>
    </source>
</reference>
<keyword evidence="3" id="KW-1185">Reference proteome</keyword>
<dbReference type="SUPFAM" id="SSF46785">
    <property type="entry name" value="Winged helix' DNA-binding domain"/>
    <property type="match status" value="1"/>
</dbReference>
<dbReference type="GO" id="GO:0035556">
    <property type="term" value="P:intracellular signal transduction"/>
    <property type="evidence" value="ECO:0007669"/>
    <property type="project" value="InterPro"/>
</dbReference>
<accession>A0A315W9H6</accession>
<proteinExistence type="predicted"/>
<dbReference type="PANTHER" id="PTHR16206:SF11">
    <property type="entry name" value="DEP DOMAIN-CONTAINING PROTEIN 1B"/>
    <property type="match status" value="1"/>
</dbReference>
<name>A0A315W9H6_GAMAF</name>
<evidence type="ECO:0000313" key="3">
    <source>
        <dbReference type="Proteomes" id="UP000250572"/>
    </source>
</evidence>
<organism evidence="2 3">
    <name type="scientific">Gambusia affinis</name>
    <name type="common">Western mosquitofish</name>
    <name type="synonym">Heterandria affinis</name>
    <dbReference type="NCBI Taxonomy" id="33528"/>
    <lineage>
        <taxon>Eukaryota</taxon>
        <taxon>Metazoa</taxon>
        <taxon>Chordata</taxon>
        <taxon>Craniata</taxon>
        <taxon>Vertebrata</taxon>
        <taxon>Euteleostomi</taxon>
        <taxon>Actinopterygii</taxon>
        <taxon>Neopterygii</taxon>
        <taxon>Teleostei</taxon>
        <taxon>Neoteleostei</taxon>
        <taxon>Acanthomorphata</taxon>
        <taxon>Ovalentaria</taxon>
        <taxon>Atherinomorphae</taxon>
        <taxon>Cyprinodontiformes</taxon>
        <taxon>Poeciliidae</taxon>
        <taxon>Poeciliinae</taxon>
        <taxon>Gambusia</taxon>
    </lineage>
</organism>
<evidence type="ECO:0000259" key="1">
    <source>
        <dbReference type="PROSITE" id="PS50238"/>
    </source>
</evidence>
<dbReference type="EMBL" id="NHOQ01000190">
    <property type="protein sequence ID" value="PWA32366.1"/>
    <property type="molecule type" value="Genomic_DNA"/>
</dbReference>
<dbReference type="PROSITE" id="PS50238">
    <property type="entry name" value="RHOGAP"/>
    <property type="match status" value="1"/>
</dbReference>
<dbReference type="InterPro" id="IPR000591">
    <property type="entry name" value="DEP_dom"/>
</dbReference>
<dbReference type="Pfam" id="PF00620">
    <property type="entry name" value="RhoGAP"/>
    <property type="match status" value="1"/>
</dbReference>
<dbReference type="AlphaFoldDB" id="A0A315W9H6"/>
<dbReference type="InterPro" id="IPR036388">
    <property type="entry name" value="WH-like_DNA-bd_sf"/>
</dbReference>
<dbReference type="InterPro" id="IPR008936">
    <property type="entry name" value="Rho_GTPase_activation_prot"/>
</dbReference>
<dbReference type="SMART" id="SM00049">
    <property type="entry name" value="DEP"/>
    <property type="match status" value="1"/>
</dbReference>
<dbReference type="CDD" id="cd04405">
    <property type="entry name" value="RhoGAP_BRCC3-like"/>
    <property type="match status" value="1"/>
</dbReference>
<dbReference type="Pfam" id="PF00610">
    <property type="entry name" value="DEP"/>
    <property type="match status" value="1"/>
</dbReference>
<dbReference type="Proteomes" id="UP000250572">
    <property type="component" value="Unassembled WGS sequence"/>
</dbReference>
<feature type="non-terminal residue" evidence="2">
    <location>
        <position position="677"/>
    </location>
</feature>
<comment type="caution">
    <text evidence="2">The sequence shown here is derived from an EMBL/GenBank/DDBJ whole genome shotgun (WGS) entry which is preliminary data.</text>
</comment>
<dbReference type="InterPro" id="IPR036390">
    <property type="entry name" value="WH_DNA-bd_sf"/>
</dbReference>
<dbReference type="SUPFAM" id="SSF48350">
    <property type="entry name" value="GTPase activation domain, GAP"/>
    <property type="match status" value="1"/>
</dbReference>
<evidence type="ECO:0000313" key="2">
    <source>
        <dbReference type="EMBL" id="PWA32366.1"/>
    </source>
</evidence>
<dbReference type="PANTHER" id="PTHR16206">
    <property type="entry name" value="DEP DOMAIN-CONTAINING"/>
    <property type="match status" value="1"/>
</dbReference>
<sequence>MRLYKSGGEDEVVQRKTPLPMCLKIPYEIRRHGAEYQAVMLVPCWWRWWRKPLDYWDPSEFGHFEYGFQRSAKKKETLTLTGLERRLGGPSAAFETRLPLRAAVFELPRFRLTEQPCPDSLTLLLQTSQQQLANTWLNNASAELIIEAPSQFNTASCFRSCGCKGMEGQVIGPGPYRATKLWNETIKLFRGGMPLRRHWANFRCYDCTFTGSEAVDYLHELLRSNYNFGPEVTRYQTLQLLRKFFKAHVIEDIKGRHGTEDFEDNSHLYRFPTMSPLKTLPTRPSWRDDSDLPRLIRWDDYEELPQKEDVAPQKSAVLTSDLWNKRHSVAIGDVHECKLIRRREVTSKQVDHIWKSMTITHLQRILGLKTLDGILNPAPVNGKDIVVNIYNVNKTGIVVLENKAGPECNDGKQPLYPGFERDVLKTVADYYQRLKEPLLTFHLYEVFVNILSLLQEQDKATEALQVSCLLLPPPNRRRLQLLLRLMARACHNPHLPPLNDTIGTRTLMVQMFSHCVLRSPDDMDLDELLATKLVTFMMEHHSAIFQVNAKLRCQVEEHLSHLKRAQIKYAGSDTDFSASPAFCKQIKRVDCEEQKVIGTQIPLQQLLEGLIADQELPAKDKRKRLKQFQKSYPEVYQKRFPTEESKAAVIPEKAPRLKPHLVLFNLKKPFQPFQRSW</sequence>
<protein>
    <recommendedName>
        <fullName evidence="1">Rho-GAP domain-containing protein</fullName>
    </recommendedName>
</protein>
<feature type="domain" description="Rho-GAP" evidence="1">
    <location>
        <begin position="337"/>
        <end position="545"/>
    </location>
</feature>
<dbReference type="STRING" id="33528.ENSGAFP00000002392"/>
<gene>
    <name evidence="2" type="ORF">CCH79_00012055</name>
</gene>